<dbReference type="Gene3D" id="1.20.140.10">
    <property type="entry name" value="Butyryl-CoA Dehydrogenase, subunit A, domain 3"/>
    <property type="match status" value="1"/>
</dbReference>
<gene>
    <name evidence="7" type="ORF">BN983_00747</name>
</gene>
<dbReference type="InterPro" id="IPR046373">
    <property type="entry name" value="Acyl-CoA_Oxase/DH_mid-dom_sf"/>
</dbReference>
<evidence type="ECO:0000259" key="5">
    <source>
        <dbReference type="Pfam" id="PF03241"/>
    </source>
</evidence>
<evidence type="ECO:0000256" key="4">
    <source>
        <dbReference type="PIRSR" id="PIRSR000331-2"/>
    </source>
</evidence>
<dbReference type="PANTHER" id="PTHR36117">
    <property type="entry name" value="4-HYDROXYPHENYLACETATE 3-MONOOXYGENASE-RELATED"/>
    <property type="match status" value="1"/>
</dbReference>
<dbReference type="Pfam" id="PF11794">
    <property type="entry name" value="HpaB_N"/>
    <property type="match status" value="1"/>
</dbReference>
<evidence type="ECO:0000259" key="6">
    <source>
        <dbReference type="Pfam" id="PF11794"/>
    </source>
</evidence>
<evidence type="ECO:0000313" key="8">
    <source>
        <dbReference type="Proteomes" id="UP000028868"/>
    </source>
</evidence>
<dbReference type="InterPro" id="IPR012687">
    <property type="entry name" value="HpaB_Deino-type"/>
</dbReference>
<sequence>MPVITGEEYIKRIDALGAEVWMAGDKVKGNISEHPAFRGIIQSQAELYDLQHSNKKSMTFSSETTGNAIGLSYLIPKTRGDLERRRRMIQRWAWYSGGLMGRSPDYMNTVLAAFAASVDILDGEENCYPERLLHFYEYARERDLSFTHTFVNPQSNRSKLAFMEEDVTNARIIDRNREGLIIKGAKLLATQGGITDEMIVFSAPGAQENAHAYGFSIPSNTQGLKFVCRESFVCNGSMYDYPFSSRFEEMDTIVIFDEVLVPWKRVFLHDNIRAAAQFYVKGKFVPFTLHQIASRQIIKTELLLGIAQRIVDTIQIGEYQHVQSKIVEIMKGLEVMKALVLKAEHEAVVDASGIMVPARQPLYISVNQFQEMYPRFTEIIELLGASGMMSIPKESDFSGQLGKQLDHFLQGVDVKGTDRVALFRLAWDLTMSSFGSRQTLYERFFFGDPVRLSQTIYHMYENKNSSDLVDHFLAKKADS</sequence>
<evidence type="ECO:0000313" key="7">
    <source>
        <dbReference type="EMBL" id="CDQ22534.1"/>
    </source>
</evidence>
<keyword evidence="2 4" id="KW-0274">FAD</keyword>
<accession>A0A059NUW7</accession>
<keyword evidence="3" id="KW-0560">Oxidoreductase</keyword>
<dbReference type="RefSeq" id="WP_035505895.1">
    <property type="nucleotide sequence ID" value="NZ_CCDH010000001.1"/>
</dbReference>
<dbReference type="GO" id="GO:0016627">
    <property type="term" value="F:oxidoreductase activity, acting on the CH-CH group of donors"/>
    <property type="evidence" value="ECO:0007669"/>
    <property type="project" value="InterPro"/>
</dbReference>
<protein>
    <submittedName>
        <fullName evidence="7">4-hydroxyphenylacetate 3-monooxygenase oxygenase component</fullName>
    </submittedName>
</protein>
<dbReference type="SUPFAM" id="SSF56645">
    <property type="entry name" value="Acyl-CoA dehydrogenase NM domain-like"/>
    <property type="match status" value="1"/>
</dbReference>
<dbReference type="InterPro" id="IPR004925">
    <property type="entry name" value="HpaB/PvcC/4-BUDH"/>
</dbReference>
<keyword evidence="8" id="KW-1185">Reference proteome</keyword>
<evidence type="ECO:0000256" key="3">
    <source>
        <dbReference type="ARBA" id="ARBA00023002"/>
    </source>
</evidence>
<keyword evidence="1" id="KW-0285">Flavoprotein</keyword>
<feature type="binding site" evidence="4">
    <location>
        <begin position="448"/>
        <end position="451"/>
    </location>
    <ligand>
        <name>FAD</name>
        <dbReference type="ChEBI" id="CHEBI:57692"/>
    </ligand>
</feature>
<feature type="domain" description="HpaB/PvcC/4-BUDH N-terminal" evidence="6">
    <location>
        <begin position="5"/>
        <end position="268"/>
    </location>
</feature>
<evidence type="ECO:0000256" key="1">
    <source>
        <dbReference type="ARBA" id="ARBA00022630"/>
    </source>
</evidence>
<dbReference type="PANTHER" id="PTHR36117:SF3">
    <property type="entry name" value="4-HYDROXYPHENYLACETATE 3-MONOOXYGENASE-RELATED"/>
    <property type="match status" value="1"/>
</dbReference>
<dbReference type="AlphaFoldDB" id="A0A059NUW7"/>
<comment type="caution">
    <text evidence="7">The sequence shown here is derived from an EMBL/GenBank/DDBJ whole genome shotgun (WGS) entry which is preliminary data.</text>
</comment>
<dbReference type="NCBIfam" id="TIGR02309">
    <property type="entry name" value="HpaB-1"/>
    <property type="match status" value="1"/>
</dbReference>
<feature type="binding site" evidence="4">
    <location>
        <begin position="154"/>
        <end position="157"/>
    </location>
    <ligand>
        <name>FAD</name>
        <dbReference type="ChEBI" id="CHEBI:57692"/>
    </ligand>
</feature>
<dbReference type="InterPro" id="IPR009100">
    <property type="entry name" value="AcylCoA_DH/oxidase_NM_dom_sf"/>
</dbReference>
<dbReference type="EMBL" id="CCDI010000001">
    <property type="protein sequence ID" value="CDQ22534.1"/>
    <property type="molecule type" value="Genomic_DNA"/>
</dbReference>
<dbReference type="PIRSF" id="PIRSF000331">
    <property type="entry name" value="HpaA_HpaB"/>
    <property type="match status" value="1"/>
</dbReference>
<organism evidence="7 8">
    <name type="scientific">Halobacillus karajensis</name>
    <dbReference type="NCBI Taxonomy" id="195088"/>
    <lineage>
        <taxon>Bacteria</taxon>
        <taxon>Bacillati</taxon>
        <taxon>Bacillota</taxon>
        <taxon>Bacilli</taxon>
        <taxon>Bacillales</taxon>
        <taxon>Bacillaceae</taxon>
        <taxon>Halobacillus</taxon>
    </lineage>
</organism>
<dbReference type="GO" id="GO:0050660">
    <property type="term" value="F:flavin adenine dinucleotide binding"/>
    <property type="evidence" value="ECO:0007669"/>
    <property type="project" value="InterPro"/>
</dbReference>
<dbReference type="SUPFAM" id="SSF47203">
    <property type="entry name" value="Acyl-CoA dehydrogenase C-terminal domain-like"/>
    <property type="match status" value="1"/>
</dbReference>
<dbReference type="GO" id="GO:0016712">
    <property type="term" value="F:oxidoreductase activity, acting on paired donors, with incorporation or reduction of molecular oxygen, reduced flavin or flavoprotein as one donor, and incorporation of one atom of oxygen"/>
    <property type="evidence" value="ECO:0007669"/>
    <property type="project" value="InterPro"/>
</dbReference>
<reference evidence="8" key="1">
    <citation type="submission" date="2014-03" db="EMBL/GenBank/DDBJ databases">
        <authorList>
            <person name="Urmite Genomes U."/>
        </authorList>
    </citation>
    <scope>NUCLEOTIDE SEQUENCE [LARGE SCALE GENOMIC DNA]</scope>
    <source>
        <strain evidence="8">HD-03</strain>
    </source>
</reference>
<dbReference type="InterPro" id="IPR024719">
    <property type="entry name" value="HpaB/PvcC/4-BUDH_C"/>
</dbReference>
<dbReference type="InterPro" id="IPR024674">
    <property type="entry name" value="HpaB/PvcC/4-BUDH_N"/>
</dbReference>
<dbReference type="GO" id="GO:0010124">
    <property type="term" value="P:phenylacetate catabolic process"/>
    <property type="evidence" value="ECO:0007669"/>
    <property type="project" value="InterPro"/>
</dbReference>
<dbReference type="Pfam" id="PF03241">
    <property type="entry name" value="HpaB"/>
    <property type="match status" value="1"/>
</dbReference>
<name>A0A059NUW7_9BACI</name>
<proteinExistence type="predicted"/>
<evidence type="ECO:0000256" key="2">
    <source>
        <dbReference type="ARBA" id="ARBA00022827"/>
    </source>
</evidence>
<feature type="binding site" evidence="4">
    <location>
        <position position="190"/>
    </location>
    <ligand>
        <name>FAD</name>
        <dbReference type="ChEBI" id="CHEBI:57692"/>
    </ligand>
</feature>
<dbReference type="Gene3D" id="1.10.3140.10">
    <property type="entry name" value="4-hydroxybutyryl-coa dehydratase, domain 1"/>
    <property type="match status" value="1"/>
</dbReference>
<dbReference type="Proteomes" id="UP000028868">
    <property type="component" value="Unassembled WGS sequence"/>
</dbReference>
<dbReference type="Gene3D" id="2.40.110.10">
    <property type="entry name" value="Butyryl-CoA Dehydrogenase, subunit A, domain 2"/>
    <property type="match status" value="1"/>
</dbReference>
<reference evidence="7 8" key="2">
    <citation type="submission" date="2014-05" db="EMBL/GenBank/DDBJ databases">
        <title>Draft genome sequence of Halobacillus karajensis HK-03.</title>
        <authorList>
            <person name="Khelaifia S."/>
            <person name="Croce O."/>
            <person name="Lagier J.C."/>
            <person name="Raoult D."/>
        </authorList>
    </citation>
    <scope>NUCLEOTIDE SEQUENCE [LARGE SCALE GENOMIC DNA]</scope>
    <source>
        <strain evidence="7 8">HD-03</strain>
    </source>
</reference>
<feature type="domain" description="HpaB/PvcC/4-BUDH C-terminal" evidence="5">
    <location>
        <begin position="276"/>
        <end position="473"/>
    </location>
</feature>
<dbReference type="InterPro" id="IPR036250">
    <property type="entry name" value="AcylCo_DH-like_C"/>
</dbReference>